<feature type="compositionally biased region" description="Basic and acidic residues" evidence="1">
    <location>
        <begin position="75"/>
        <end position="98"/>
    </location>
</feature>
<keyword evidence="3" id="KW-1185">Reference proteome</keyword>
<name>A0AAW0END8_9TRYP</name>
<dbReference type="Proteomes" id="UP001430356">
    <property type="component" value="Unassembled WGS sequence"/>
</dbReference>
<evidence type="ECO:0000313" key="3">
    <source>
        <dbReference type="Proteomes" id="UP001430356"/>
    </source>
</evidence>
<comment type="caution">
    <text evidence="2">The sequence shown here is derived from an EMBL/GenBank/DDBJ whole genome shotgun (WGS) entry which is preliminary data.</text>
</comment>
<evidence type="ECO:0000256" key="1">
    <source>
        <dbReference type="SAM" id="MobiDB-lite"/>
    </source>
</evidence>
<feature type="region of interest" description="Disordered" evidence="1">
    <location>
        <begin position="1"/>
        <end position="98"/>
    </location>
</feature>
<protein>
    <submittedName>
        <fullName evidence="2">Uncharacterized protein</fullName>
    </submittedName>
</protein>
<reference evidence="2 3" key="1">
    <citation type="journal article" date="2021" name="MBio">
        <title>A New Model Trypanosomatid, Novymonas esmeraldas: Genomic Perception of Its 'Candidatus Pandoraea novymonadis' Endosymbiont.</title>
        <authorList>
            <person name="Zakharova A."/>
            <person name="Saura A."/>
            <person name="Butenko A."/>
            <person name="Podesvova L."/>
            <person name="Warmusova S."/>
            <person name="Kostygov A.Y."/>
            <person name="Nenarokova A."/>
            <person name="Lukes J."/>
            <person name="Opperdoes F.R."/>
            <person name="Yurchenko V."/>
        </authorList>
    </citation>
    <scope>NUCLEOTIDE SEQUENCE [LARGE SCALE GENOMIC DNA]</scope>
    <source>
        <strain evidence="2 3">E262AT.01</strain>
    </source>
</reference>
<accession>A0AAW0END8</accession>
<feature type="compositionally biased region" description="Basic and acidic residues" evidence="1">
    <location>
        <begin position="26"/>
        <end position="39"/>
    </location>
</feature>
<dbReference type="AlphaFoldDB" id="A0AAW0END8"/>
<evidence type="ECO:0000313" key="2">
    <source>
        <dbReference type="EMBL" id="KAK7194420.1"/>
    </source>
</evidence>
<gene>
    <name evidence="2" type="ORF">NESM_000358400</name>
</gene>
<feature type="compositionally biased region" description="Basic and acidic residues" evidence="1">
    <location>
        <begin position="51"/>
        <end position="60"/>
    </location>
</feature>
<dbReference type="EMBL" id="JAECZO010000036">
    <property type="protein sequence ID" value="KAK7194420.1"/>
    <property type="molecule type" value="Genomic_DNA"/>
</dbReference>
<proteinExistence type="predicted"/>
<sequence length="98" mass="11314">MNPAAPQPEQATPSPWGEIRPMGPGDLERMMAESDERWRNRPRPIQTENDNGLRPEELRVCRLPNNGVSEGVRAQLERNRQRREAEQREKAQKDGTEL</sequence>
<organism evidence="2 3">
    <name type="scientific">Novymonas esmeraldas</name>
    <dbReference type="NCBI Taxonomy" id="1808958"/>
    <lineage>
        <taxon>Eukaryota</taxon>
        <taxon>Discoba</taxon>
        <taxon>Euglenozoa</taxon>
        <taxon>Kinetoplastea</taxon>
        <taxon>Metakinetoplastina</taxon>
        <taxon>Trypanosomatida</taxon>
        <taxon>Trypanosomatidae</taxon>
        <taxon>Novymonas</taxon>
    </lineage>
</organism>